<feature type="transmembrane region" description="Helical" evidence="1">
    <location>
        <begin position="30"/>
        <end position="51"/>
    </location>
</feature>
<evidence type="ECO:0000313" key="3">
    <source>
        <dbReference type="Proteomes" id="UP000319353"/>
    </source>
</evidence>
<evidence type="ECO:0000256" key="1">
    <source>
        <dbReference type="SAM" id="Phobius"/>
    </source>
</evidence>
<keyword evidence="1" id="KW-1133">Transmembrane helix</keyword>
<accession>A0A537KNT4</accession>
<reference evidence="2 3" key="1">
    <citation type="journal article" date="2019" name="Nat. Microbiol.">
        <title>Mediterranean grassland soil C-N compound turnover is dependent on rainfall and depth, and is mediated by genomically divergent microorganisms.</title>
        <authorList>
            <person name="Diamond S."/>
            <person name="Andeer P.F."/>
            <person name="Li Z."/>
            <person name="Crits-Christoph A."/>
            <person name="Burstein D."/>
            <person name="Anantharaman K."/>
            <person name="Lane K.R."/>
            <person name="Thomas B.C."/>
            <person name="Pan C."/>
            <person name="Northen T.R."/>
            <person name="Banfield J.F."/>
        </authorList>
    </citation>
    <scope>NUCLEOTIDE SEQUENCE [LARGE SCALE GENOMIC DNA]</scope>
    <source>
        <strain evidence="2">NP_4</strain>
    </source>
</reference>
<proteinExistence type="predicted"/>
<dbReference type="Gene3D" id="3.30.700.10">
    <property type="entry name" value="Glycoprotein, Type 4 Pilin"/>
    <property type="match status" value="1"/>
</dbReference>
<dbReference type="InterPro" id="IPR012902">
    <property type="entry name" value="N_methyl_site"/>
</dbReference>
<organism evidence="2 3">
    <name type="scientific">Candidatus Segetimicrobium genomatis</name>
    <dbReference type="NCBI Taxonomy" id="2569760"/>
    <lineage>
        <taxon>Bacteria</taxon>
        <taxon>Bacillati</taxon>
        <taxon>Candidatus Sysuimicrobiota</taxon>
        <taxon>Candidatus Sysuimicrobiia</taxon>
        <taxon>Candidatus Sysuimicrobiales</taxon>
        <taxon>Candidatus Segetimicrobiaceae</taxon>
        <taxon>Candidatus Segetimicrobium</taxon>
    </lineage>
</organism>
<dbReference type="EMBL" id="VBAL01000208">
    <property type="protein sequence ID" value="TMI97427.1"/>
    <property type="molecule type" value="Genomic_DNA"/>
</dbReference>
<evidence type="ECO:0000313" key="2">
    <source>
        <dbReference type="EMBL" id="TMI97427.1"/>
    </source>
</evidence>
<gene>
    <name evidence="2" type="ORF">E6H01_13175</name>
</gene>
<sequence length="180" mass="18533">MTIGDSMSSQLVRDRDGHAGFTDGHAGFTLIELLVVVGLIGTVLAILTLGIRAASDAFSLRRAATIVMSETRRAASSAVAEGVDYTVEFKLSSPYGITVYRQTAVQRTFAGQEWPLSVTIPTAGTTAPNCTTPGNAANACVTFKPLGYAVAGGTVQLLSRNGVTANIAITAATGRVSVGP</sequence>
<dbReference type="SUPFAM" id="SSF54523">
    <property type="entry name" value="Pili subunits"/>
    <property type="match status" value="1"/>
</dbReference>
<dbReference type="InterPro" id="IPR045584">
    <property type="entry name" value="Pilin-like"/>
</dbReference>
<comment type="caution">
    <text evidence="2">The sequence shown here is derived from an EMBL/GenBank/DDBJ whole genome shotgun (WGS) entry which is preliminary data.</text>
</comment>
<dbReference type="Proteomes" id="UP000319353">
    <property type="component" value="Unassembled WGS sequence"/>
</dbReference>
<dbReference type="PROSITE" id="PS00409">
    <property type="entry name" value="PROKAR_NTER_METHYL"/>
    <property type="match status" value="1"/>
</dbReference>
<protein>
    <submittedName>
        <fullName evidence="2">Prepilin-type N-terminal cleavage/methylation domain-containing protein</fullName>
    </submittedName>
</protein>
<dbReference type="NCBIfam" id="TIGR02532">
    <property type="entry name" value="IV_pilin_GFxxxE"/>
    <property type="match status" value="1"/>
</dbReference>
<name>A0A537KNT4_9BACT</name>
<keyword evidence="1" id="KW-0812">Transmembrane</keyword>
<dbReference type="Pfam" id="PF07963">
    <property type="entry name" value="N_methyl"/>
    <property type="match status" value="1"/>
</dbReference>
<dbReference type="AlphaFoldDB" id="A0A537KNT4"/>
<keyword evidence="1" id="KW-0472">Membrane</keyword>